<proteinExistence type="inferred from homology"/>
<comment type="subcellular location">
    <subcellularLocation>
        <location evidence="1">Endoplasmic reticulum</location>
    </subcellularLocation>
</comment>
<evidence type="ECO:0000256" key="10">
    <source>
        <dbReference type="ARBA" id="ARBA00023157"/>
    </source>
</evidence>
<dbReference type="EMBL" id="CALNXI010000171">
    <property type="protein sequence ID" value="CAH3021148.1"/>
    <property type="molecule type" value="Genomic_DNA"/>
</dbReference>
<evidence type="ECO:0000256" key="5">
    <source>
        <dbReference type="ARBA" id="ARBA00021745"/>
    </source>
</evidence>
<sequence length="442" mass="50439">MNVKRDSASFCSSFALVLVSYLSVLVTISGKENLDEQIAFDVAGSQQPISFSSNDQSTGYIVYCPCMGRFGNQADQFLGSLSFAKGLNRTLVLPPWIVYPSYKIGGSVRIIVTIFSNINVKLFSPDLPTLTQSHGVLENIILISNERVPFDEWFLVKPLEAYHNVITMEKFMKDIAPSFWPPGQRIGFCYSFTGHKCRMKEGNPFGPFWDHFNINFDDYREHTGMLWDTESGHSRQAWLERFPASEYPVIALMGAPGEFPVRGQNWWLQKFVHWSKKIKKKAKEFIKSVLNNEPFVGIHLRNGVDFERACEHVKDPRQTSLFASTQCIREGSKKLTYEMCFPPKKEILKRVKKVVKKIKAKRVFVATDHDPMLKDLSQALKSLKVSVHKRNPSDEISDPIVDLAILTMSDHFIGNCVSSFTAFVTRYRAVENKPTSFWAFDE</sequence>
<evidence type="ECO:0000313" key="19">
    <source>
        <dbReference type="Proteomes" id="UP001159427"/>
    </source>
</evidence>
<keyword evidence="17" id="KW-0732">Signal</keyword>
<dbReference type="Gene3D" id="3.40.50.11340">
    <property type="match status" value="1"/>
</dbReference>
<evidence type="ECO:0000256" key="12">
    <source>
        <dbReference type="ARBA" id="ARBA00023253"/>
    </source>
</evidence>
<comment type="similarity">
    <text evidence="3">Belongs to the glycosyltransferase 65 family.</text>
</comment>
<comment type="caution">
    <text evidence="18">The sequence shown here is derived from an EMBL/GenBank/DDBJ whole genome shotgun (WGS) entry which is preliminary data.</text>
</comment>
<reference evidence="18 19" key="1">
    <citation type="submission" date="2022-05" db="EMBL/GenBank/DDBJ databases">
        <authorList>
            <consortium name="Genoscope - CEA"/>
            <person name="William W."/>
        </authorList>
    </citation>
    <scope>NUCLEOTIDE SEQUENCE [LARGE SCALE GENOMIC DNA]</scope>
</reference>
<keyword evidence="13" id="KW-0119">Carbohydrate metabolism</keyword>
<dbReference type="Gene3D" id="3.40.50.11350">
    <property type="match status" value="1"/>
</dbReference>
<feature type="signal peptide" evidence="17">
    <location>
        <begin position="1"/>
        <end position="30"/>
    </location>
</feature>
<evidence type="ECO:0000256" key="16">
    <source>
        <dbReference type="ARBA" id="ARBA00048647"/>
    </source>
</evidence>
<evidence type="ECO:0000256" key="13">
    <source>
        <dbReference type="ARBA" id="ARBA00023277"/>
    </source>
</evidence>
<evidence type="ECO:0000256" key="4">
    <source>
        <dbReference type="ARBA" id="ARBA00012196"/>
    </source>
</evidence>
<gene>
    <name evidence="18" type="ORF">PEVE_00010140</name>
</gene>
<evidence type="ECO:0000256" key="2">
    <source>
        <dbReference type="ARBA" id="ARBA00004922"/>
    </source>
</evidence>
<evidence type="ECO:0000256" key="8">
    <source>
        <dbReference type="ARBA" id="ARBA00022824"/>
    </source>
</evidence>
<name>A0ABN8LV34_9CNID</name>
<keyword evidence="8" id="KW-0256">Endoplasmic reticulum</keyword>
<dbReference type="Proteomes" id="UP001159427">
    <property type="component" value="Unassembled WGS sequence"/>
</dbReference>
<dbReference type="InterPro" id="IPR019378">
    <property type="entry name" value="GDP-Fuc_O-FucTrfase"/>
</dbReference>
<keyword evidence="19" id="KW-1185">Reference proteome</keyword>
<keyword evidence="12" id="KW-0294">Fucose metabolism</keyword>
<evidence type="ECO:0000256" key="15">
    <source>
        <dbReference type="ARBA" id="ARBA00047273"/>
    </source>
</evidence>
<dbReference type="PANTHER" id="PTHR21420">
    <property type="entry name" value="GDP-FUCOSE PROTEIN O-FUCOSYLTRANSFERASE 1"/>
    <property type="match status" value="1"/>
</dbReference>
<comment type="pathway">
    <text evidence="2">Protein modification; protein glycosylation.</text>
</comment>
<evidence type="ECO:0000256" key="17">
    <source>
        <dbReference type="SAM" id="SignalP"/>
    </source>
</evidence>
<evidence type="ECO:0000256" key="3">
    <source>
        <dbReference type="ARBA" id="ARBA00010626"/>
    </source>
</evidence>
<evidence type="ECO:0000256" key="11">
    <source>
        <dbReference type="ARBA" id="ARBA00023180"/>
    </source>
</evidence>
<dbReference type="Pfam" id="PF10250">
    <property type="entry name" value="O-FucT"/>
    <property type="match status" value="2"/>
</dbReference>
<dbReference type="InterPro" id="IPR039922">
    <property type="entry name" value="POFUT1"/>
</dbReference>
<evidence type="ECO:0000256" key="6">
    <source>
        <dbReference type="ARBA" id="ARBA00022676"/>
    </source>
</evidence>
<dbReference type="EC" id="2.4.1.221" evidence="4"/>
<protein>
    <recommendedName>
        <fullName evidence="5">GDP-fucose protein O-fucosyltransferase 1</fullName>
        <ecNumber evidence="4">2.4.1.221</ecNumber>
    </recommendedName>
    <alternativeName>
        <fullName evidence="14">Peptide-O-fucosyltransferase 1</fullName>
    </alternativeName>
</protein>
<feature type="chain" id="PRO_5045901497" description="GDP-fucose protein O-fucosyltransferase 1" evidence="17">
    <location>
        <begin position="31"/>
        <end position="442"/>
    </location>
</feature>
<evidence type="ECO:0000256" key="7">
    <source>
        <dbReference type="ARBA" id="ARBA00022679"/>
    </source>
</evidence>
<comment type="catalytic activity">
    <reaction evidence="16">
        <text>L-seryl-[protein] + GDP-beta-L-fucose = 3-O-(alpha-L-fucosyl)-L-seryl-[protein] + GDP + H(+)</text>
        <dbReference type="Rhea" id="RHEA:63644"/>
        <dbReference type="Rhea" id="RHEA-COMP:9863"/>
        <dbReference type="Rhea" id="RHEA-COMP:17914"/>
        <dbReference type="ChEBI" id="CHEBI:15378"/>
        <dbReference type="ChEBI" id="CHEBI:29999"/>
        <dbReference type="ChEBI" id="CHEBI:57273"/>
        <dbReference type="ChEBI" id="CHEBI:58189"/>
        <dbReference type="ChEBI" id="CHEBI:189632"/>
        <dbReference type="EC" id="2.4.1.221"/>
    </reaction>
    <physiologicalReaction direction="left-to-right" evidence="16">
        <dbReference type="Rhea" id="RHEA:63645"/>
    </physiologicalReaction>
</comment>
<organism evidence="18 19">
    <name type="scientific">Porites evermanni</name>
    <dbReference type="NCBI Taxonomy" id="104178"/>
    <lineage>
        <taxon>Eukaryota</taxon>
        <taxon>Metazoa</taxon>
        <taxon>Cnidaria</taxon>
        <taxon>Anthozoa</taxon>
        <taxon>Hexacorallia</taxon>
        <taxon>Scleractinia</taxon>
        <taxon>Fungiina</taxon>
        <taxon>Poritidae</taxon>
        <taxon>Porites</taxon>
    </lineage>
</organism>
<dbReference type="CDD" id="cd11302">
    <property type="entry name" value="O-FucT-1"/>
    <property type="match status" value="1"/>
</dbReference>
<evidence type="ECO:0000256" key="14">
    <source>
        <dbReference type="ARBA" id="ARBA00033080"/>
    </source>
</evidence>
<keyword evidence="9" id="KW-0914">Notch signaling pathway</keyword>
<comment type="catalytic activity">
    <reaction evidence="15">
        <text>L-threonyl-[protein] + GDP-beta-L-fucose = 3-O-(alpha-L-fucosyl)-L-threonyl-[protein] + GDP + H(+)</text>
        <dbReference type="Rhea" id="RHEA:70491"/>
        <dbReference type="Rhea" id="RHEA-COMP:11060"/>
        <dbReference type="Rhea" id="RHEA-COMP:17915"/>
        <dbReference type="ChEBI" id="CHEBI:15378"/>
        <dbReference type="ChEBI" id="CHEBI:30013"/>
        <dbReference type="ChEBI" id="CHEBI:57273"/>
        <dbReference type="ChEBI" id="CHEBI:58189"/>
        <dbReference type="ChEBI" id="CHEBI:189631"/>
        <dbReference type="EC" id="2.4.1.221"/>
    </reaction>
    <physiologicalReaction direction="left-to-right" evidence="15">
        <dbReference type="Rhea" id="RHEA:70492"/>
    </physiologicalReaction>
</comment>
<evidence type="ECO:0000256" key="9">
    <source>
        <dbReference type="ARBA" id="ARBA00022976"/>
    </source>
</evidence>
<keyword evidence="7" id="KW-0808">Transferase</keyword>
<dbReference type="PANTHER" id="PTHR21420:SF10">
    <property type="entry name" value="GDP-FUCOSE PROTEIN O-FUCOSYLTRANSFERASE 1"/>
    <property type="match status" value="1"/>
</dbReference>
<keyword evidence="10" id="KW-1015">Disulfide bond</keyword>
<keyword evidence="11" id="KW-0325">Glycoprotein</keyword>
<evidence type="ECO:0000313" key="18">
    <source>
        <dbReference type="EMBL" id="CAH3021148.1"/>
    </source>
</evidence>
<accession>A0ABN8LV34</accession>
<evidence type="ECO:0000256" key="1">
    <source>
        <dbReference type="ARBA" id="ARBA00004240"/>
    </source>
</evidence>
<keyword evidence="6" id="KW-0328">Glycosyltransferase</keyword>